<evidence type="ECO:0000256" key="1">
    <source>
        <dbReference type="ARBA" id="ARBA00022741"/>
    </source>
</evidence>
<evidence type="ECO:0000313" key="5">
    <source>
        <dbReference type="EMBL" id="KAK3286958.1"/>
    </source>
</evidence>
<dbReference type="CDD" id="cd00009">
    <property type="entry name" value="AAA"/>
    <property type="match status" value="1"/>
</dbReference>
<dbReference type="Gene3D" id="3.40.50.300">
    <property type="entry name" value="P-loop containing nucleotide triphosphate hydrolases"/>
    <property type="match status" value="1"/>
</dbReference>
<comment type="caution">
    <text evidence="5">The sequence shown here is derived from an EMBL/GenBank/DDBJ whole genome shotgun (WGS) entry which is preliminary data.</text>
</comment>
<keyword evidence="1" id="KW-0547">Nucleotide-binding</keyword>
<feature type="domain" description="AAA+ ATPase" evidence="4">
    <location>
        <begin position="230"/>
        <end position="386"/>
    </location>
</feature>
<dbReference type="InterPro" id="IPR027417">
    <property type="entry name" value="P-loop_NTPase"/>
</dbReference>
<evidence type="ECO:0000256" key="3">
    <source>
        <dbReference type="SAM" id="MobiDB-lite"/>
    </source>
</evidence>
<dbReference type="SMART" id="SM00382">
    <property type="entry name" value="AAA"/>
    <property type="match status" value="1"/>
</dbReference>
<protein>
    <recommendedName>
        <fullName evidence="4">AAA+ ATPase domain-containing protein</fullName>
    </recommendedName>
</protein>
<dbReference type="PANTHER" id="PTHR20953">
    <property type="entry name" value="KINASE-RELATED"/>
    <property type="match status" value="1"/>
</dbReference>
<dbReference type="PANTHER" id="PTHR20953:SF13">
    <property type="entry name" value="EXPRESSED PROTEIN"/>
    <property type="match status" value="1"/>
</dbReference>
<organism evidence="5 6">
    <name type="scientific">Cymbomonas tetramitiformis</name>
    <dbReference type="NCBI Taxonomy" id="36881"/>
    <lineage>
        <taxon>Eukaryota</taxon>
        <taxon>Viridiplantae</taxon>
        <taxon>Chlorophyta</taxon>
        <taxon>Pyramimonadophyceae</taxon>
        <taxon>Pyramimonadales</taxon>
        <taxon>Pyramimonadaceae</taxon>
        <taxon>Cymbomonas</taxon>
    </lineage>
</organism>
<evidence type="ECO:0000259" key="4">
    <source>
        <dbReference type="SMART" id="SM00382"/>
    </source>
</evidence>
<keyword evidence="6" id="KW-1185">Reference proteome</keyword>
<gene>
    <name evidence="5" type="ORF">CYMTET_5515</name>
</gene>
<dbReference type="InterPro" id="IPR045735">
    <property type="entry name" value="Spore_III_AA_AAA+_ATPase"/>
</dbReference>
<dbReference type="InterPro" id="IPR003593">
    <property type="entry name" value="AAA+_ATPase"/>
</dbReference>
<dbReference type="EMBL" id="LGRX02001066">
    <property type="protein sequence ID" value="KAK3286958.1"/>
    <property type="molecule type" value="Genomic_DNA"/>
</dbReference>
<dbReference type="Proteomes" id="UP001190700">
    <property type="component" value="Unassembled WGS sequence"/>
</dbReference>
<evidence type="ECO:0000313" key="6">
    <source>
        <dbReference type="Proteomes" id="UP001190700"/>
    </source>
</evidence>
<dbReference type="Pfam" id="PF19568">
    <property type="entry name" value="Spore_III_AA"/>
    <property type="match status" value="1"/>
</dbReference>
<dbReference type="SUPFAM" id="SSF52540">
    <property type="entry name" value="P-loop containing nucleoside triphosphate hydrolases"/>
    <property type="match status" value="1"/>
</dbReference>
<keyword evidence="2" id="KW-0067">ATP-binding</keyword>
<accession>A0AAE0GZC7</accession>
<sequence>MVVAITSVSAPSKQAYSTSAVHTTSSQVTARCNPPAVRIPGALRALSATFKGTPGLAISRLPCNHNEKTFFQTRALKDDMTGEGSSEALESEEPDKLSLGRFVDDGAVTVCDDLATIITILPADIREQLLTHPDRADLLEVILDLGRFPEARFVEGKTEILRKEPITREDLVSAEEAVGEFGADNRAGIANTLHRISCMRNRRGKIVGLTCRVGRAVTGHVDMIRDMMEDTESLLFLGRPGVGKTTVIREIARVLSDDLGKRVVIVDTSNEIGGDGDVPHPAIGGARRMQVVDPSKQHRTMIEAVENHMPQIVIVDEIGTEEEALACRTIAERGVQLIGTAHGQILENLIKNPTLCDLVGGVHTVTLGDEEARLRGTQKSVLERKAPATFPVLIEMRERTHWVNHRVEESVDAVLSGRRPTVQVRTRDAEDHFKIKVEDQMYDLETNVGGGGRSLRDLEADAAFGTSSKQDDPYSWAQKLGAVPDKDALEEYVTSGWSYGGGRKGEDKFSYTGGKRKGNRGRGGPSRASRR</sequence>
<feature type="region of interest" description="Disordered" evidence="3">
    <location>
        <begin position="495"/>
        <end position="531"/>
    </location>
</feature>
<reference evidence="5 6" key="1">
    <citation type="journal article" date="2015" name="Genome Biol. Evol.">
        <title>Comparative Genomics of a Bacterivorous Green Alga Reveals Evolutionary Causalities and Consequences of Phago-Mixotrophic Mode of Nutrition.</title>
        <authorList>
            <person name="Burns J.A."/>
            <person name="Paasch A."/>
            <person name="Narechania A."/>
            <person name="Kim E."/>
        </authorList>
    </citation>
    <scope>NUCLEOTIDE SEQUENCE [LARGE SCALE GENOMIC DNA]</scope>
    <source>
        <strain evidence="5 6">PLY_AMNH</strain>
    </source>
</reference>
<proteinExistence type="predicted"/>
<dbReference type="GO" id="GO:0005524">
    <property type="term" value="F:ATP binding"/>
    <property type="evidence" value="ECO:0007669"/>
    <property type="project" value="UniProtKB-KW"/>
</dbReference>
<evidence type="ECO:0000256" key="2">
    <source>
        <dbReference type="ARBA" id="ARBA00022840"/>
    </source>
</evidence>
<dbReference type="AlphaFoldDB" id="A0AAE0GZC7"/>
<name>A0AAE0GZC7_9CHLO</name>